<organism evidence="3 4">
    <name type="scientific">Periconia macrospinosa</name>
    <dbReference type="NCBI Taxonomy" id="97972"/>
    <lineage>
        <taxon>Eukaryota</taxon>
        <taxon>Fungi</taxon>
        <taxon>Dikarya</taxon>
        <taxon>Ascomycota</taxon>
        <taxon>Pezizomycotina</taxon>
        <taxon>Dothideomycetes</taxon>
        <taxon>Pleosporomycetidae</taxon>
        <taxon>Pleosporales</taxon>
        <taxon>Massarineae</taxon>
        <taxon>Periconiaceae</taxon>
        <taxon>Periconia</taxon>
    </lineage>
</organism>
<feature type="region of interest" description="Disordered" evidence="1">
    <location>
        <begin position="191"/>
        <end position="225"/>
    </location>
</feature>
<proteinExistence type="predicted"/>
<keyword evidence="2" id="KW-0472">Membrane</keyword>
<feature type="compositionally biased region" description="Polar residues" evidence="1">
    <location>
        <begin position="210"/>
        <end position="225"/>
    </location>
</feature>
<evidence type="ECO:0000313" key="3">
    <source>
        <dbReference type="EMBL" id="PVI04275.1"/>
    </source>
</evidence>
<dbReference type="STRING" id="97972.A0A2V1E4I2"/>
<feature type="transmembrane region" description="Helical" evidence="2">
    <location>
        <begin position="231"/>
        <end position="254"/>
    </location>
</feature>
<evidence type="ECO:0000313" key="4">
    <source>
        <dbReference type="Proteomes" id="UP000244855"/>
    </source>
</evidence>
<evidence type="ECO:0000256" key="2">
    <source>
        <dbReference type="SAM" id="Phobius"/>
    </source>
</evidence>
<dbReference type="OrthoDB" id="4770059at2759"/>
<feature type="compositionally biased region" description="Low complexity" evidence="1">
    <location>
        <begin position="191"/>
        <end position="209"/>
    </location>
</feature>
<reference evidence="3 4" key="1">
    <citation type="journal article" date="2018" name="Sci. Rep.">
        <title>Comparative genomics provides insights into the lifestyle and reveals functional heterogeneity of dark septate endophytic fungi.</title>
        <authorList>
            <person name="Knapp D.G."/>
            <person name="Nemeth J.B."/>
            <person name="Barry K."/>
            <person name="Hainaut M."/>
            <person name="Henrissat B."/>
            <person name="Johnson J."/>
            <person name="Kuo A."/>
            <person name="Lim J.H.P."/>
            <person name="Lipzen A."/>
            <person name="Nolan M."/>
            <person name="Ohm R.A."/>
            <person name="Tamas L."/>
            <person name="Grigoriev I.V."/>
            <person name="Spatafora J.W."/>
            <person name="Nagy L.G."/>
            <person name="Kovacs G.M."/>
        </authorList>
    </citation>
    <scope>NUCLEOTIDE SEQUENCE [LARGE SCALE GENOMIC DNA]</scope>
    <source>
        <strain evidence="3 4">DSE2036</strain>
    </source>
</reference>
<dbReference type="Proteomes" id="UP000244855">
    <property type="component" value="Unassembled WGS sequence"/>
</dbReference>
<sequence length="346" mass="37149">MGSPQVTPAPALLTRSDFFRGPLTSVFTPPSSCFQLTRSQDNSNFYVGHGADRYFDPSCFPSAKSDLQDIKYWTSYYYSPAICPQGYSTVEIFHTNFPGFEKSDGVPLGPETSAGLCCPSGYGYSAHGHLCSSSISRNQVLSYIHPTTTGQSWNQGSLTTSTASAESIVVGNGIPIWWQKTDEAVLAPVRAAATAPPSTSSSSGTQTSSLKPTGTQTPNDHQGARTTNSKLSIAVGVVVFIVTVLAAILLFLMYRKKSQKKRNALYGTGRSADIINLDGGYHNYHHQGGYDRSASVSPVPPSYYDAKFKYDADAQPKNEFAVGELDASIGTKVAPLELPASSVPRR</sequence>
<evidence type="ECO:0000256" key="1">
    <source>
        <dbReference type="SAM" id="MobiDB-lite"/>
    </source>
</evidence>
<keyword evidence="2" id="KW-1133">Transmembrane helix</keyword>
<keyword evidence="4" id="KW-1185">Reference proteome</keyword>
<keyword evidence="2" id="KW-0812">Transmembrane</keyword>
<gene>
    <name evidence="3" type="ORF">DM02DRAFT_669263</name>
</gene>
<dbReference type="EMBL" id="KZ805323">
    <property type="protein sequence ID" value="PVI04275.1"/>
    <property type="molecule type" value="Genomic_DNA"/>
</dbReference>
<dbReference type="AlphaFoldDB" id="A0A2V1E4I2"/>
<accession>A0A2V1E4I2</accession>
<name>A0A2V1E4I2_9PLEO</name>
<protein>
    <submittedName>
        <fullName evidence="3">Uncharacterized protein</fullName>
    </submittedName>
</protein>